<evidence type="ECO:0000256" key="1">
    <source>
        <dbReference type="SAM" id="MobiDB-lite"/>
    </source>
</evidence>
<reference evidence="2 3" key="1">
    <citation type="journal article" date="2015" name="Genome Biol. Evol.">
        <title>Comparative Genomics of a Bacterivorous Green Alga Reveals Evolutionary Causalities and Consequences of Phago-Mixotrophic Mode of Nutrition.</title>
        <authorList>
            <person name="Burns J.A."/>
            <person name="Paasch A."/>
            <person name="Narechania A."/>
            <person name="Kim E."/>
        </authorList>
    </citation>
    <scope>NUCLEOTIDE SEQUENCE [LARGE SCALE GENOMIC DNA]</scope>
    <source>
        <strain evidence="2 3">PLY_AMNH</strain>
    </source>
</reference>
<dbReference type="Proteomes" id="UP001190700">
    <property type="component" value="Unassembled WGS sequence"/>
</dbReference>
<feature type="region of interest" description="Disordered" evidence="1">
    <location>
        <begin position="63"/>
        <end position="105"/>
    </location>
</feature>
<accession>A0AAE0GBJ0</accession>
<gene>
    <name evidence="2" type="ORF">CYMTET_16934</name>
</gene>
<name>A0AAE0GBJ0_9CHLO</name>
<evidence type="ECO:0000313" key="3">
    <source>
        <dbReference type="Proteomes" id="UP001190700"/>
    </source>
</evidence>
<keyword evidence="3" id="KW-1185">Reference proteome</keyword>
<dbReference type="EMBL" id="LGRX02007485">
    <property type="protein sequence ID" value="KAK3274920.1"/>
    <property type="molecule type" value="Genomic_DNA"/>
</dbReference>
<organism evidence="2 3">
    <name type="scientific">Cymbomonas tetramitiformis</name>
    <dbReference type="NCBI Taxonomy" id="36881"/>
    <lineage>
        <taxon>Eukaryota</taxon>
        <taxon>Viridiplantae</taxon>
        <taxon>Chlorophyta</taxon>
        <taxon>Pyramimonadophyceae</taxon>
        <taxon>Pyramimonadales</taxon>
        <taxon>Pyramimonadaceae</taxon>
        <taxon>Cymbomonas</taxon>
    </lineage>
</organism>
<dbReference type="AlphaFoldDB" id="A0AAE0GBJ0"/>
<proteinExistence type="predicted"/>
<evidence type="ECO:0000313" key="2">
    <source>
        <dbReference type="EMBL" id="KAK3274920.1"/>
    </source>
</evidence>
<feature type="region of interest" description="Disordered" evidence="1">
    <location>
        <begin position="1"/>
        <end position="23"/>
    </location>
</feature>
<comment type="caution">
    <text evidence="2">The sequence shown here is derived from an EMBL/GenBank/DDBJ whole genome shotgun (WGS) entry which is preliminary data.</text>
</comment>
<feature type="compositionally biased region" description="Basic and acidic residues" evidence="1">
    <location>
        <begin position="76"/>
        <end position="87"/>
    </location>
</feature>
<protein>
    <submittedName>
        <fullName evidence="2">Uncharacterized protein</fullName>
    </submittedName>
</protein>
<sequence>MGEAVQEAVQPKEGAPPEEGQIPVPRYLGLQTQMTPTTPTRFSVPDVGHLYRVMRQIGAPLSTYERHGGDQGGAHDQGDGDEVREGPTPKFPAKTVTGAAPSDDETRLQLEQFARATRKLFDETIIREAMITASCTPAVTEYLASVPSLLWDLKENVLGDKQKRHLERAAGGSGFQGGWQTRYTDLDIFFCDLALCSLKQPYLERVFDETKAMRQNDKESASDFFARLDARRDAVNFLAGKVAQCVRMSDQSMFTTFRAGLRYAGKVMRRLHQERLDISKPEEWEQRAREQNFPGTHVTLLKLREIADNVETDMESKAADGQAGCRTGI</sequence>